<dbReference type="SMART" id="SM00066">
    <property type="entry name" value="GAL4"/>
    <property type="match status" value="1"/>
</dbReference>
<organism evidence="8 9">
    <name type="scientific">Fusarium vanettenii (strain ATCC MYA-4622 / CBS 123669 / FGSC 9596 / NRRL 45880 / 77-13-4)</name>
    <name type="common">Fusarium solani subsp. pisi</name>
    <dbReference type="NCBI Taxonomy" id="660122"/>
    <lineage>
        <taxon>Eukaryota</taxon>
        <taxon>Fungi</taxon>
        <taxon>Dikarya</taxon>
        <taxon>Ascomycota</taxon>
        <taxon>Pezizomycotina</taxon>
        <taxon>Sordariomycetes</taxon>
        <taxon>Hypocreomycetidae</taxon>
        <taxon>Hypocreales</taxon>
        <taxon>Nectriaceae</taxon>
        <taxon>Fusarium</taxon>
        <taxon>Fusarium solani species complex</taxon>
        <taxon>Fusarium vanettenii</taxon>
    </lineage>
</organism>
<evidence type="ECO:0000259" key="7">
    <source>
        <dbReference type="PROSITE" id="PS50048"/>
    </source>
</evidence>
<dbReference type="Pfam" id="PF00172">
    <property type="entry name" value="Zn_clus"/>
    <property type="match status" value="1"/>
</dbReference>
<dbReference type="HOGENOM" id="CLU_1038616_0_0_1"/>
<evidence type="ECO:0000256" key="2">
    <source>
        <dbReference type="ARBA" id="ARBA00022723"/>
    </source>
</evidence>
<dbReference type="InterPro" id="IPR036864">
    <property type="entry name" value="Zn2-C6_fun-type_DNA-bd_sf"/>
</dbReference>
<feature type="region of interest" description="Disordered" evidence="6">
    <location>
        <begin position="221"/>
        <end position="256"/>
    </location>
</feature>
<dbReference type="GO" id="GO:0008270">
    <property type="term" value="F:zinc ion binding"/>
    <property type="evidence" value="ECO:0007669"/>
    <property type="project" value="InterPro"/>
</dbReference>
<keyword evidence="2" id="KW-0479">Metal-binding</keyword>
<evidence type="ECO:0000256" key="3">
    <source>
        <dbReference type="ARBA" id="ARBA00023015"/>
    </source>
</evidence>
<comment type="subcellular location">
    <subcellularLocation>
        <location evidence="1">Nucleus</location>
    </subcellularLocation>
</comment>
<dbReference type="OMA" id="TSPWAAN"/>
<evidence type="ECO:0000256" key="5">
    <source>
        <dbReference type="ARBA" id="ARBA00023242"/>
    </source>
</evidence>
<sequence>MTERSMKNQGPKHIRTSGACKACRSRKQKCSGDRPQCVRCRINEVQCQWPQPQKRGPPKHYTAIIEKRLIETEAILLALMSQVSDEQLMSAYNHLQQDKQSSANLGVPSNSGNRHELTRKDKFGPVYWSNYTLSSAQDARRWWADRVSAAEHGTPSRQYEDIEPALRETNVTSESETTTIQDADTSVLMSNELSPGVESPIAPRLSVEQQDDCDARVNEGLSAESTSSMNRDEGTSHSQMTHLEQTPTWSTGYQNSRDMGGYESAYLW</sequence>
<dbReference type="InterPro" id="IPR001138">
    <property type="entry name" value="Zn2Cys6_DnaBD"/>
</dbReference>
<evidence type="ECO:0000256" key="1">
    <source>
        <dbReference type="ARBA" id="ARBA00004123"/>
    </source>
</evidence>
<dbReference type="AlphaFoldDB" id="C7ZKG0"/>
<keyword evidence="4" id="KW-0804">Transcription</keyword>
<dbReference type="CDD" id="cd00067">
    <property type="entry name" value="GAL4"/>
    <property type="match status" value="1"/>
</dbReference>
<dbReference type="PROSITE" id="PS00463">
    <property type="entry name" value="ZN2_CY6_FUNGAL_1"/>
    <property type="match status" value="1"/>
</dbReference>
<evidence type="ECO:0000256" key="4">
    <source>
        <dbReference type="ARBA" id="ARBA00023163"/>
    </source>
</evidence>
<dbReference type="EMBL" id="GG698938">
    <property type="protein sequence ID" value="EEU35554.1"/>
    <property type="molecule type" value="Genomic_DNA"/>
</dbReference>
<dbReference type="OrthoDB" id="1919336at2759"/>
<dbReference type="RefSeq" id="XP_003041267.1">
    <property type="nucleotide sequence ID" value="XM_003041221.1"/>
</dbReference>
<evidence type="ECO:0000313" key="8">
    <source>
        <dbReference type="EMBL" id="EEU35554.1"/>
    </source>
</evidence>
<dbReference type="Proteomes" id="UP000005206">
    <property type="component" value="Chromosome 16"/>
</dbReference>
<evidence type="ECO:0000256" key="6">
    <source>
        <dbReference type="SAM" id="MobiDB-lite"/>
    </source>
</evidence>
<dbReference type="VEuPathDB" id="FungiDB:NECHADRAFT_88798"/>
<dbReference type="KEGG" id="nhe:NECHADRAFT_88798"/>
<name>C7ZKG0_FUSV7</name>
<dbReference type="eggNOG" id="ENOG502TJZF">
    <property type="taxonomic scope" value="Eukaryota"/>
</dbReference>
<dbReference type="GO" id="GO:0000981">
    <property type="term" value="F:DNA-binding transcription factor activity, RNA polymerase II-specific"/>
    <property type="evidence" value="ECO:0007669"/>
    <property type="project" value="InterPro"/>
</dbReference>
<evidence type="ECO:0000313" key="9">
    <source>
        <dbReference type="Proteomes" id="UP000005206"/>
    </source>
</evidence>
<accession>C7ZKG0</accession>
<keyword evidence="3" id="KW-0805">Transcription regulation</keyword>
<dbReference type="PANTHER" id="PTHR47338:SF5">
    <property type="entry name" value="ZN(II)2CYS6 TRANSCRIPTION FACTOR (EUROFUNG)"/>
    <property type="match status" value="1"/>
</dbReference>
<feature type="domain" description="Zn(2)-C6 fungal-type" evidence="7">
    <location>
        <begin position="19"/>
        <end position="49"/>
    </location>
</feature>
<dbReference type="InParanoid" id="C7ZKG0"/>
<keyword evidence="9" id="KW-1185">Reference proteome</keyword>
<protein>
    <recommendedName>
        <fullName evidence="7">Zn(2)-C6 fungal-type domain-containing protein</fullName>
    </recommendedName>
</protein>
<dbReference type="SUPFAM" id="SSF57701">
    <property type="entry name" value="Zn2/Cys6 DNA-binding domain"/>
    <property type="match status" value="1"/>
</dbReference>
<dbReference type="Gene3D" id="4.10.240.10">
    <property type="entry name" value="Zn(2)-C6 fungal-type DNA-binding domain"/>
    <property type="match status" value="1"/>
</dbReference>
<dbReference type="InterPro" id="IPR050815">
    <property type="entry name" value="TF_fung"/>
</dbReference>
<dbReference type="GeneID" id="9675871"/>
<dbReference type="PROSITE" id="PS50048">
    <property type="entry name" value="ZN2_CY6_FUNGAL_2"/>
    <property type="match status" value="1"/>
</dbReference>
<reference evidence="8 9" key="1">
    <citation type="journal article" date="2009" name="PLoS Genet.">
        <title>The genome of Nectria haematococca: contribution of supernumerary chromosomes to gene expansion.</title>
        <authorList>
            <person name="Coleman J.J."/>
            <person name="Rounsley S.D."/>
            <person name="Rodriguez-Carres M."/>
            <person name="Kuo A."/>
            <person name="Wasmann C.C."/>
            <person name="Grimwood J."/>
            <person name="Schmutz J."/>
            <person name="Taga M."/>
            <person name="White G.J."/>
            <person name="Zhou S."/>
            <person name="Schwartz D.C."/>
            <person name="Freitag M."/>
            <person name="Ma L.J."/>
            <person name="Danchin E.G."/>
            <person name="Henrissat B."/>
            <person name="Coutinho P.M."/>
            <person name="Nelson D.R."/>
            <person name="Straney D."/>
            <person name="Napoli C.A."/>
            <person name="Barker B.M."/>
            <person name="Gribskov M."/>
            <person name="Rep M."/>
            <person name="Kroken S."/>
            <person name="Molnar I."/>
            <person name="Rensing C."/>
            <person name="Kennell J.C."/>
            <person name="Zamora J."/>
            <person name="Farman M.L."/>
            <person name="Selker E.U."/>
            <person name="Salamov A."/>
            <person name="Shapiro H."/>
            <person name="Pangilinan J."/>
            <person name="Lindquist E."/>
            <person name="Lamers C."/>
            <person name="Grigoriev I.V."/>
            <person name="Geiser D.M."/>
            <person name="Covert S.F."/>
            <person name="Temporini E."/>
            <person name="Vanetten H.D."/>
        </authorList>
    </citation>
    <scope>NUCLEOTIDE SEQUENCE [LARGE SCALE GENOMIC DNA]</scope>
    <source>
        <strain evidence="9">ATCC MYA-4622 / CBS 123669 / FGSC 9596 / NRRL 45880 / 77-13-4</strain>
    </source>
</reference>
<dbReference type="GO" id="GO:0005634">
    <property type="term" value="C:nucleus"/>
    <property type="evidence" value="ECO:0007669"/>
    <property type="project" value="UniProtKB-SubCell"/>
</dbReference>
<keyword evidence="5" id="KW-0539">Nucleus</keyword>
<dbReference type="PANTHER" id="PTHR47338">
    <property type="entry name" value="ZN(II)2CYS6 TRANSCRIPTION FACTOR (EUROFUNG)-RELATED"/>
    <property type="match status" value="1"/>
</dbReference>
<feature type="compositionally biased region" description="Polar residues" evidence="6">
    <location>
        <begin position="236"/>
        <end position="256"/>
    </location>
</feature>
<proteinExistence type="predicted"/>
<gene>
    <name evidence="8" type="ORF">NECHADRAFT_88798</name>
</gene>